<name>A0ABP1AJH4_9BRYO</name>
<keyword evidence="3" id="KW-1185">Reference proteome</keyword>
<feature type="region of interest" description="Disordered" evidence="1">
    <location>
        <begin position="158"/>
        <end position="190"/>
    </location>
</feature>
<dbReference type="EMBL" id="OZ023714">
    <property type="protein sequence ID" value="CAK9862688.1"/>
    <property type="molecule type" value="Genomic_DNA"/>
</dbReference>
<feature type="compositionally biased region" description="Polar residues" evidence="1">
    <location>
        <begin position="158"/>
        <end position="172"/>
    </location>
</feature>
<dbReference type="Proteomes" id="UP001497522">
    <property type="component" value="Chromosome 13"/>
</dbReference>
<sequence length="235" mass="26748">MAMVAESYLQKHQFAQYRWQTSNSTYGRFYAKFDKEVMKQTTVVHKDCAKKSMELSTQLKLSKAQLDMMRLPGGHCRLCTNDHIETPRPVPSRVGLSDCLPEPEPPQNPDPLLSATTNGGMRYEIQTLEDHMKNAHPRLANREGWYFASQKEKSYNFTPHGTEAASYSSSPQTHEEYIPQSQRKHGGCGGRYPIGSKAMFPCRRSIVLPSQRYNFYKQFGFAGHGAKTSHGWHAK</sequence>
<accession>A0ABP1AJH4</accession>
<protein>
    <submittedName>
        <fullName evidence="2">Uncharacterized protein</fullName>
    </submittedName>
</protein>
<gene>
    <name evidence="2" type="ORF">CSSPJE1EN2_LOCUS5683</name>
</gene>
<evidence type="ECO:0000256" key="1">
    <source>
        <dbReference type="SAM" id="MobiDB-lite"/>
    </source>
</evidence>
<reference evidence="2" key="1">
    <citation type="submission" date="2024-03" db="EMBL/GenBank/DDBJ databases">
        <authorList>
            <consortium name="ELIXIR-Norway"/>
            <consortium name="Elixir Norway"/>
        </authorList>
    </citation>
    <scope>NUCLEOTIDE SEQUENCE</scope>
</reference>
<evidence type="ECO:0000313" key="3">
    <source>
        <dbReference type="Proteomes" id="UP001497522"/>
    </source>
</evidence>
<evidence type="ECO:0000313" key="2">
    <source>
        <dbReference type="EMBL" id="CAK9862688.1"/>
    </source>
</evidence>
<organism evidence="2 3">
    <name type="scientific">Sphagnum jensenii</name>
    <dbReference type="NCBI Taxonomy" id="128206"/>
    <lineage>
        <taxon>Eukaryota</taxon>
        <taxon>Viridiplantae</taxon>
        <taxon>Streptophyta</taxon>
        <taxon>Embryophyta</taxon>
        <taxon>Bryophyta</taxon>
        <taxon>Sphagnophytina</taxon>
        <taxon>Sphagnopsida</taxon>
        <taxon>Sphagnales</taxon>
        <taxon>Sphagnaceae</taxon>
        <taxon>Sphagnum</taxon>
    </lineage>
</organism>
<feature type="region of interest" description="Disordered" evidence="1">
    <location>
        <begin position="87"/>
        <end position="116"/>
    </location>
</feature>
<proteinExistence type="predicted"/>